<dbReference type="AlphaFoldDB" id="A0A7Z1B148"/>
<dbReference type="Pfam" id="PF01144">
    <property type="entry name" value="CoA_trans"/>
    <property type="match status" value="1"/>
</dbReference>
<name>A0A7Z1B148_9PSEU</name>
<dbReference type="Gene3D" id="3.40.1080.10">
    <property type="entry name" value="Glutaconate Coenzyme A-transferase"/>
    <property type="match status" value="1"/>
</dbReference>
<dbReference type="GO" id="GO:0008410">
    <property type="term" value="F:CoA-transferase activity"/>
    <property type="evidence" value="ECO:0007669"/>
    <property type="project" value="InterPro"/>
</dbReference>
<dbReference type="SMART" id="SM00882">
    <property type="entry name" value="CoA_trans"/>
    <property type="match status" value="1"/>
</dbReference>
<gene>
    <name evidence="2" type="ORF">BLA60_02640</name>
</gene>
<accession>A0A7Z1B148</accession>
<organism evidence="2 3">
    <name type="scientific">Actinophytocola xinjiangensis</name>
    <dbReference type="NCBI Taxonomy" id="485602"/>
    <lineage>
        <taxon>Bacteria</taxon>
        <taxon>Bacillati</taxon>
        <taxon>Actinomycetota</taxon>
        <taxon>Actinomycetes</taxon>
        <taxon>Pseudonocardiales</taxon>
        <taxon>Pseudonocardiaceae</taxon>
    </lineage>
</organism>
<proteinExistence type="inferred from homology"/>
<sequence>MTDAVASVRPGDTVWLGNFGAQLFAVGEELVRAGIRDLHVVVASGGLLLDRLIGAGAVAEATFAHCWSAVGPAPAWNFRRAWQDGAPIRWHELPMGVLAAALDAAARGVPFAPVNVNEDTGFATGDWSGGMLARAESPFGAATVVAALPVDVAFVHAALADAAGDCAFGEPSGEALAAARAARRVVVVAERIAPATEVRAAGVDLPGLLVDTVVALPGAVAPDGVPGHYPRNVEAYEAAVAAGRPA</sequence>
<reference evidence="2 3" key="1">
    <citation type="submission" date="2016-12" db="EMBL/GenBank/DDBJ databases">
        <title>The draft genome sequence of Actinophytocola xinjiangensis.</title>
        <authorList>
            <person name="Wang W."/>
            <person name="Yuan L."/>
        </authorList>
    </citation>
    <scope>NUCLEOTIDE SEQUENCE [LARGE SCALE GENOMIC DNA]</scope>
    <source>
        <strain evidence="2 3">CGMCC 4.4663</strain>
    </source>
</reference>
<comment type="similarity">
    <text evidence="1">Belongs to the 3-oxoacid CoA-transferase subunit B family.</text>
</comment>
<dbReference type="SUPFAM" id="SSF100950">
    <property type="entry name" value="NagB/RpiA/CoA transferase-like"/>
    <property type="match status" value="1"/>
</dbReference>
<protein>
    <submittedName>
        <fullName evidence="2">CoA-transferase</fullName>
    </submittedName>
</protein>
<evidence type="ECO:0000313" key="3">
    <source>
        <dbReference type="Proteomes" id="UP000185696"/>
    </source>
</evidence>
<keyword evidence="2" id="KW-0808">Transferase</keyword>
<dbReference type="PANTHER" id="PTHR43293:SF3">
    <property type="entry name" value="CHOLESTEROL RING-CLEAVING HYDROLASE IPDB SUBUNIT"/>
    <property type="match status" value="1"/>
</dbReference>
<dbReference type="Proteomes" id="UP000185696">
    <property type="component" value="Unassembled WGS sequence"/>
</dbReference>
<evidence type="ECO:0000313" key="2">
    <source>
        <dbReference type="EMBL" id="OLF14528.1"/>
    </source>
</evidence>
<evidence type="ECO:0000256" key="1">
    <source>
        <dbReference type="ARBA" id="ARBA00007047"/>
    </source>
</evidence>
<dbReference type="InterPro" id="IPR037171">
    <property type="entry name" value="NagB/RpiA_transferase-like"/>
</dbReference>
<dbReference type="InterPro" id="IPR004165">
    <property type="entry name" value="CoA_trans_fam_I"/>
</dbReference>
<comment type="caution">
    <text evidence="2">The sequence shown here is derived from an EMBL/GenBank/DDBJ whole genome shotgun (WGS) entry which is preliminary data.</text>
</comment>
<dbReference type="EMBL" id="MSIF01000001">
    <property type="protein sequence ID" value="OLF14528.1"/>
    <property type="molecule type" value="Genomic_DNA"/>
</dbReference>
<dbReference type="PANTHER" id="PTHR43293">
    <property type="entry name" value="ACETATE COA-TRANSFERASE YDIF"/>
    <property type="match status" value="1"/>
</dbReference>
<keyword evidence="3" id="KW-1185">Reference proteome</keyword>